<evidence type="ECO:0000256" key="6">
    <source>
        <dbReference type="ARBA" id="ARBA00022968"/>
    </source>
</evidence>
<organism evidence="15 16">
    <name type="scientific">Varroa destructor</name>
    <name type="common">Honeybee mite</name>
    <dbReference type="NCBI Taxonomy" id="109461"/>
    <lineage>
        <taxon>Eukaryota</taxon>
        <taxon>Metazoa</taxon>
        <taxon>Ecdysozoa</taxon>
        <taxon>Arthropoda</taxon>
        <taxon>Chelicerata</taxon>
        <taxon>Arachnida</taxon>
        <taxon>Acari</taxon>
        <taxon>Parasitiformes</taxon>
        <taxon>Mesostigmata</taxon>
        <taxon>Gamasina</taxon>
        <taxon>Dermanyssoidea</taxon>
        <taxon>Varroidae</taxon>
        <taxon>Varroa</taxon>
    </lineage>
</organism>
<evidence type="ECO:0000256" key="2">
    <source>
        <dbReference type="ARBA" id="ARBA00004323"/>
    </source>
</evidence>
<proteinExistence type="inferred from homology"/>
<keyword evidence="9 13" id="KW-0472">Membrane</keyword>
<evidence type="ECO:0000256" key="5">
    <source>
        <dbReference type="ARBA" id="ARBA00022734"/>
    </source>
</evidence>
<dbReference type="InterPro" id="IPR035992">
    <property type="entry name" value="Ricin_B-like_lectins"/>
</dbReference>
<feature type="domain" description="Ricin B lectin" evidence="14">
    <location>
        <begin position="466"/>
        <end position="589"/>
    </location>
</feature>
<keyword evidence="5 13" id="KW-0430">Lectin</keyword>
<reference evidence="15" key="1">
    <citation type="submission" date="2021-01" db="UniProtKB">
        <authorList>
            <consortium name="EnsemblMetazoa"/>
        </authorList>
    </citation>
    <scope>IDENTIFICATION</scope>
</reference>
<dbReference type="PANTHER" id="PTHR11675:SF63">
    <property type="entry name" value="POLYPEPTIDE N-ACETYLGALACTOSAMINYLTRANSFERASE"/>
    <property type="match status" value="1"/>
</dbReference>
<dbReference type="Proteomes" id="UP000594260">
    <property type="component" value="Unplaced"/>
</dbReference>
<dbReference type="InterPro" id="IPR045885">
    <property type="entry name" value="GalNAc-T"/>
</dbReference>
<dbReference type="FunCoup" id="A0A7M7JJ22">
    <property type="interactions" value="275"/>
</dbReference>
<evidence type="ECO:0000256" key="4">
    <source>
        <dbReference type="ARBA" id="ARBA00022692"/>
    </source>
</evidence>
<comment type="subcellular location">
    <subcellularLocation>
        <location evidence="2 13">Golgi apparatus membrane</location>
        <topology evidence="2 13">Single-pass type II membrane protein</topology>
    </subcellularLocation>
</comment>
<dbReference type="SMART" id="SM00458">
    <property type="entry name" value="RICIN"/>
    <property type="match status" value="1"/>
</dbReference>
<evidence type="ECO:0000256" key="1">
    <source>
        <dbReference type="ARBA" id="ARBA00001936"/>
    </source>
</evidence>
<dbReference type="GO" id="GO:0030246">
    <property type="term" value="F:carbohydrate binding"/>
    <property type="evidence" value="ECO:0007669"/>
    <property type="project" value="UniProtKB-KW"/>
</dbReference>
<dbReference type="OMA" id="PVFQPWH"/>
<dbReference type="Pfam" id="PF00535">
    <property type="entry name" value="Glycos_transf_2"/>
    <property type="match status" value="1"/>
</dbReference>
<evidence type="ECO:0000259" key="14">
    <source>
        <dbReference type="SMART" id="SM00458"/>
    </source>
</evidence>
<accession>A0A7M7JJ22</accession>
<evidence type="ECO:0000256" key="12">
    <source>
        <dbReference type="ARBA" id="ARBA00023211"/>
    </source>
</evidence>
<evidence type="ECO:0000256" key="8">
    <source>
        <dbReference type="ARBA" id="ARBA00023034"/>
    </source>
</evidence>
<name>A0A7M7JJ22_VARDE</name>
<evidence type="ECO:0000256" key="11">
    <source>
        <dbReference type="ARBA" id="ARBA00023180"/>
    </source>
</evidence>
<keyword evidence="16" id="KW-1185">Reference proteome</keyword>
<dbReference type="AlphaFoldDB" id="A0A7M7JJ22"/>
<dbReference type="EnsemblMetazoa" id="XM_022796699">
    <property type="protein sequence ID" value="XP_022652434"/>
    <property type="gene ID" value="LOC111246693"/>
</dbReference>
<evidence type="ECO:0000313" key="16">
    <source>
        <dbReference type="Proteomes" id="UP000594260"/>
    </source>
</evidence>
<evidence type="ECO:0000256" key="3">
    <source>
        <dbReference type="ARBA" id="ARBA00005680"/>
    </source>
</evidence>
<keyword evidence="13" id="KW-0328">Glycosyltransferase</keyword>
<evidence type="ECO:0000256" key="9">
    <source>
        <dbReference type="ARBA" id="ARBA00023136"/>
    </source>
</evidence>
<evidence type="ECO:0000313" key="15">
    <source>
        <dbReference type="EnsemblMetazoa" id="XP_022652434"/>
    </source>
</evidence>
<dbReference type="InParanoid" id="A0A7M7JJ22"/>
<dbReference type="InterPro" id="IPR000772">
    <property type="entry name" value="Ricin_B_lectin"/>
</dbReference>
<dbReference type="CDD" id="cd23440">
    <property type="entry name" value="beta-trefoil_Ricin_GALNT11"/>
    <property type="match status" value="1"/>
</dbReference>
<dbReference type="GO" id="GO:0008593">
    <property type="term" value="P:regulation of Notch signaling pathway"/>
    <property type="evidence" value="ECO:0007669"/>
    <property type="project" value="TreeGrafter"/>
</dbReference>
<comment type="pathway">
    <text evidence="13">Protein modification; protein glycosylation.</text>
</comment>
<keyword evidence="13" id="KW-0808">Transferase</keyword>
<dbReference type="InterPro" id="IPR001173">
    <property type="entry name" value="Glyco_trans_2-like"/>
</dbReference>
<comment type="similarity">
    <text evidence="3 13">Belongs to the glycosyltransferase 2 family. GalNAc-T subfamily.</text>
</comment>
<keyword evidence="11" id="KW-0325">Glycoprotein</keyword>
<evidence type="ECO:0000256" key="13">
    <source>
        <dbReference type="RuleBase" id="RU361242"/>
    </source>
</evidence>
<evidence type="ECO:0000256" key="10">
    <source>
        <dbReference type="ARBA" id="ARBA00023157"/>
    </source>
</evidence>
<dbReference type="KEGG" id="vde:111246693"/>
<dbReference type="SUPFAM" id="SSF50370">
    <property type="entry name" value="Ricin B-like lectins"/>
    <property type="match status" value="1"/>
</dbReference>
<dbReference type="Gene3D" id="3.90.550.10">
    <property type="entry name" value="Spore Coat Polysaccharide Biosynthesis Protein SpsA, Chain A"/>
    <property type="match status" value="1"/>
</dbReference>
<comment type="cofactor">
    <cofactor evidence="1 13">
        <name>Mn(2+)</name>
        <dbReference type="ChEBI" id="CHEBI:29035"/>
    </cofactor>
</comment>
<dbReference type="InterPro" id="IPR029044">
    <property type="entry name" value="Nucleotide-diphossugar_trans"/>
</dbReference>
<dbReference type="SUPFAM" id="SSF53448">
    <property type="entry name" value="Nucleotide-diphospho-sugar transferases"/>
    <property type="match status" value="1"/>
</dbReference>
<evidence type="ECO:0000256" key="7">
    <source>
        <dbReference type="ARBA" id="ARBA00022989"/>
    </source>
</evidence>
<protein>
    <recommendedName>
        <fullName evidence="13">Polypeptide N-acetylgalactosaminyltransferase</fullName>
        <ecNumber evidence="13">2.4.1.-</ecNumber>
    </recommendedName>
    <alternativeName>
        <fullName evidence="13">Protein-UDP acetylgalactosaminyltransferase</fullName>
    </alternativeName>
</protein>
<dbReference type="Gene3D" id="2.80.10.50">
    <property type="match status" value="1"/>
</dbReference>
<keyword evidence="12 13" id="KW-0464">Manganese</keyword>
<dbReference type="GO" id="GO:0004653">
    <property type="term" value="F:polypeptide N-acetylgalactosaminyltransferase activity"/>
    <property type="evidence" value="ECO:0007669"/>
    <property type="project" value="TreeGrafter"/>
</dbReference>
<dbReference type="GeneID" id="111246693"/>
<dbReference type="PANTHER" id="PTHR11675">
    <property type="entry name" value="N-ACETYLGALACTOSAMINYLTRANSFERASE"/>
    <property type="match status" value="1"/>
</dbReference>
<dbReference type="PROSITE" id="PS50231">
    <property type="entry name" value="RICIN_B_LECTIN"/>
    <property type="match status" value="1"/>
</dbReference>
<keyword evidence="6" id="KW-0735">Signal-anchor</keyword>
<feature type="transmembrane region" description="Helical" evidence="13">
    <location>
        <begin position="32"/>
        <end position="51"/>
    </location>
</feature>
<keyword evidence="8 13" id="KW-0333">Golgi apparatus</keyword>
<keyword evidence="7 13" id="KW-1133">Transmembrane helix</keyword>
<dbReference type="GO" id="GO:0006493">
    <property type="term" value="P:protein O-linked glycosylation"/>
    <property type="evidence" value="ECO:0007669"/>
    <property type="project" value="TreeGrafter"/>
</dbReference>
<dbReference type="RefSeq" id="XP_022652434.1">
    <property type="nucleotide sequence ID" value="XM_022796699.1"/>
</dbReference>
<dbReference type="OrthoDB" id="5988548at2759"/>
<dbReference type="GO" id="GO:0000139">
    <property type="term" value="C:Golgi membrane"/>
    <property type="evidence" value="ECO:0007669"/>
    <property type="project" value="UniProtKB-SubCell"/>
</dbReference>
<keyword evidence="10 13" id="KW-1015">Disulfide bond</keyword>
<sequence>MTAGTPLNVLTALKAMTITAPPLEGAVMRSKVLCGVLGLVLWSLLFIFYYLSYFGGQKTHLKMRYTSVKAYTHEDKSEFAEKTGEILKLGLIRNSREQRAKQQGYQRHAFNTLVSERIGVRRRLPDTRHSLCKLERYPRNLPRATVIICFFNEAWSTLIRTVNSVLDRSPPSLLHEVILVDDLSDIDELEPLARFIQRHEKVRLIRTREREGLIRARMVGAHNSTGEVLVFLDSHVEVNERWLQPLLAPIQSNPLTVTCPVIDIINADTFEYTPSPLVKGGFNWGMHFRWDNLPKGYFKTDRDRIAPLPSPTMAGGLFAIHRNEFRRLGEYDWGMDIWGGENLELSFRIWMCGGNLKIIPCSRVGHVFRKRRPYNAPNGEDTLAKNSLRVANVWMDEYKKYYYQVRPDLKDKDYGDISARIELRKKLRCKSFDWYLHNVYPDLQPPTNRTGLRNLALYKRKQPVMTGRFQIRVDSLCVQSEDSVLTRGSFLFLQKCDFRNKRQSWFETEKRDLRLGNILCLDGGGKGVPRLKKCHEMGGSQDWRYSAKYGAPLYNMASGMCLGSAKVAEGQRVTLEICSSDRALKWDFVAQKKYRLALL</sequence>
<keyword evidence="4 13" id="KW-0812">Transmembrane</keyword>
<dbReference type="GO" id="GO:0005112">
    <property type="term" value="F:Notch binding"/>
    <property type="evidence" value="ECO:0007669"/>
    <property type="project" value="TreeGrafter"/>
</dbReference>
<dbReference type="UniPathway" id="UPA00378"/>
<dbReference type="Pfam" id="PF00652">
    <property type="entry name" value="Ricin_B_lectin"/>
    <property type="match status" value="1"/>
</dbReference>
<dbReference type="EC" id="2.4.1.-" evidence="13"/>
<dbReference type="CDD" id="cd02510">
    <property type="entry name" value="pp-GalNAc-T"/>
    <property type="match status" value="1"/>
</dbReference>
<dbReference type="FunFam" id="3.90.550.10:FF:000053">
    <property type="entry name" value="Polypeptide N-acetylgalactosaminyltransferase"/>
    <property type="match status" value="1"/>
</dbReference>